<dbReference type="OrthoDB" id="6515587at2759"/>
<protein>
    <submittedName>
        <fullName evidence="6">Leukocyte elastase inhibitor-like protein</fullName>
    </submittedName>
</protein>
<name>A0A443S8D0_9ACAR</name>
<dbReference type="Gene3D" id="3.30.497.10">
    <property type="entry name" value="Antithrombin, subunit I, domain 2"/>
    <property type="match status" value="1"/>
</dbReference>
<dbReference type="PANTHER" id="PTHR11461">
    <property type="entry name" value="SERINE PROTEASE INHIBITOR, SERPIN"/>
    <property type="match status" value="1"/>
</dbReference>
<dbReference type="STRING" id="299467.A0A443S8D0"/>
<comment type="similarity">
    <text evidence="1">Belongs to the serpin family.</text>
</comment>
<feature type="domain" description="Serpin" evidence="5">
    <location>
        <begin position="2"/>
        <end position="111"/>
    </location>
</feature>
<dbReference type="VEuPathDB" id="VectorBase:LDEU008258"/>
<dbReference type="GO" id="GO:0005615">
    <property type="term" value="C:extracellular space"/>
    <property type="evidence" value="ECO:0007669"/>
    <property type="project" value="InterPro"/>
</dbReference>
<evidence type="ECO:0000256" key="2">
    <source>
        <dbReference type="ARBA" id="ARBA00022690"/>
    </source>
</evidence>
<dbReference type="SUPFAM" id="SSF56574">
    <property type="entry name" value="Serpins"/>
    <property type="match status" value="1"/>
</dbReference>
<dbReference type="PANTHER" id="PTHR11461:SF211">
    <property type="entry name" value="GH10112P-RELATED"/>
    <property type="match status" value="1"/>
</dbReference>
<dbReference type="InterPro" id="IPR036186">
    <property type="entry name" value="Serpin_sf"/>
</dbReference>
<sequence>MQQLVSGWTKEDLPFTLSVANRVLVSKLKEHKVNEEYTNQLKLHYNAVVDEVDFVKDQNKVTAECNEWVKTLTKGKIAEILKSIDPSTVAILINAIYFKGVWEVPFKEEFT</sequence>
<evidence type="ECO:0000313" key="7">
    <source>
        <dbReference type="Proteomes" id="UP000288716"/>
    </source>
</evidence>
<organism evidence="6 7">
    <name type="scientific">Leptotrombidium deliense</name>
    <dbReference type="NCBI Taxonomy" id="299467"/>
    <lineage>
        <taxon>Eukaryota</taxon>
        <taxon>Metazoa</taxon>
        <taxon>Ecdysozoa</taxon>
        <taxon>Arthropoda</taxon>
        <taxon>Chelicerata</taxon>
        <taxon>Arachnida</taxon>
        <taxon>Acari</taxon>
        <taxon>Acariformes</taxon>
        <taxon>Trombidiformes</taxon>
        <taxon>Prostigmata</taxon>
        <taxon>Anystina</taxon>
        <taxon>Parasitengona</taxon>
        <taxon>Trombiculoidea</taxon>
        <taxon>Trombiculidae</taxon>
        <taxon>Leptotrombidium</taxon>
    </lineage>
</organism>
<dbReference type="Pfam" id="PF00079">
    <property type="entry name" value="Serpin"/>
    <property type="match status" value="1"/>
</dbReference>
<dbReference type="Proteomes" id="UP000288716">
    <property type="component" value="Unassembled WGS sequence"/>
</dbReference>
<dbReference type="InterPro" id="IPR000215">
    <property type="entry name" value="Serpin_fam"/>
</dbReference>
<reference evidence="6 7" key="1">
    <citation type="journal article" date="2018" name="Gigascience">
        <title>Genomes of trombidid mites reveal novel predicted allergens and laterally-transferred genes associated with secondary metabolism.</title>
        <authorList>
            <person name="Dong X."/>
            <person name="Chaisiri K."/>
            <person name="Xia D."/>
            <person name="Armstrong S.D."/>
            <person name="Fang Y."/>
            <person name="Donnelly M.J."/>
            <person name="Kadowaki T."/>
            <person name="McGarry J.W."/>
            <person name="Darby A.C."/>
            <person name="Makepeace B.L."/>
        </authorList>
    </citation>
    <scope>NUCLEOTIDE SEQUENCE [LARGE SCALE GENOMIC DNA]</scope>
    <source>
        <strain evidence="6">UoL-UT</strain>
    </source>
</reference>
<keyword evidence="7" id="KW-1185">Reference proteome</keyword>
<dbReference type="AlphaFoldDB" id="A0A443S8D0"/>
<proteinExistence type="inferred from homology"/>
<evidence type="ECO:0000313" key="6">
    <source>
        <dbReference type="EMBL" id="RWS23782.1"/>
    </source>
</evidence>
<feature type="non-terminal residue" evidence="6">
    <location>
        <position position="111"/>
    </location>
</feature>
<evidence type="ECO:0000256" key="3">
    <source>
        <dbReference type="ARBA" id="ARBA00022900"/>
    </source>
</evidence>
<dbReference type="GO" id="GO:0004867">
    <property type="term" value="F:serine-type endopeptidase inhibitor activity"/>
    <property type="evidence" value="ECO:0007669"/>
    <property type="project" value="UniProtKB-KW"/>
</dbReference>
<comment type="caution">
    <text evidence="6">The sequence shown here is derived from an EMBL/GenBank/DDBJ whole genome shotgun (WGS) entry which is preliminary data.</text>
</comment>
<keyword evidence="3" id="KW-0722">Serine protease inhibitor</keyword>
<evidence type="ECO:0000259" key="5">
    <source>
        <dbReference type="Pfam" id="PF00079"/>
    </source>
</evidence>
<dbReference type="InterPro" id="IPR042178">
    <property type="entry name" value="Serpin_sf_1"/>
</dbReference>
<gene>
    <name evidence="6" type="ORF">B4U80_05158</name>
</gene>
<dbReference type="EMBL" id="NCKV01005888">
    <property type="protein sequence ID" value="RWS23782.1"/>
    <property type="molecule type" value="Genomic_DNA"/>
</dbReference>
<keyword evidence="4" id="KW-0325">Glycoprotein</keyword>
<evidence type="ECO:0000256" key="4">
    <source>
        <dbReference type="ARBA" id="ARBA00023180"/>
    </source>
</evidence>
<dbReference type="InterPro" id="IPR023796">
    <property type="entry name" value="Serpin_dom"/>
</dbReference>
<keyword evidence="2" id="KW-0646">Protease inhibitor</keyword>
<accession>A0A443S8D0</accession>
<evidence type="ECO:0000256" key="1">
    <source>
        <dbReference type="ARBA" id="ARBA00009500"/>
    </source>
</evidence>